<dbReference type="AlphaFoldDB" id="A0A4V2GDQ9"/>
<gene>
    <name evidence="1" type="ORF">EV384_5568</name>
</gene>
<dbReference type="Proteomes" id="UP000294114">
    <property type="component" value="Unassembled WGS sequence"/>
</dbReference>
<comment type="caution">
    <text evidence="1">The sequence shown here is derived from an EMBL/GenBank/DDBJ whole genome shotgun (WGS) entry which is preliminary data.</text>
</comment>
<name>A0A4V2GDQ9_9ACTN</name>
<evidence type="ECO:0000313" key="2">
    <source>
        <dbReference type="Proteomes" id="UP000294114"/>
    </source>
</evidence>
<dbReference type="RefSeq" id="WP_165440093.1">
    <property type="nucleotide sequence ID" value="NZ_SHLD01000001.1"/>
</dbReference>
<reference evidence="1 2" key="1">
    <citation type="submission" date="2019-02" db="EMBL/GenBank/DDBJ databases">
        <title>Sequencing the genomes of 1000 actinobacteria strains.</title>
        <authorList>
            <person name="Klenk H.-P."/>
        </authorList>
    </citation>
    <scope>NUCLEOTIDE SEQUENCE [LARGE SCALE GENOMIC DNA]</scope>
    <source>
        <strain evidence="1 2">DSM 45612</strain>
    </source>
</reference>
<keyword evidence="2" id="KW-1185">Reference proteome</keyword>
<protein>
    <submittedName>
        <fullName evidence="1">Uncharacterized protein</fullName>
    </submittedName>
</protein>
<dbReference type="EMBL" id="SHLD01000001">
    <property type="protein sequence ID" value="RZU76866.1"/>
    <property type="molecule type" value="Genomic_DNA"/>
</dbReference>
<evidence type="ECO:0000313" key="1">
    <source>
        <dbReference type="EMBL" id="RZU76866.1"/>
    </source>
</evidence>
<accession>A0A4V2GDQ9</accession>
<sequence length="189" mass="20744">MIKPLDTWLAGELGPLQRRHTITKLLEQAAADVPVVTTVAPVGPTLAECDAKLARYRAALEAGADPAVIAGWIAETQAERQRAEHHERTMLAAEAPDATDHLTEEEIIAIVEELGAIVTALRDAEPEHKLEVYRALGLRLTYDPETQTVRANVDLATHRWDSVCVRGGTRTETPRQLDLTSEFLLGREG</sequence>
<organism evidence="1 2">
    <name type="scientific">Micromonospora kangleipakensis</name>
    <dbReference type="NCBI Taxonomy" id="1077942"/>
    <lineage>
        <taxon>Bacteria</taxon>
        <taxon>Bacillati</taxon>
        <taxon>Actinomycetota</taxon>
        <taxon>Actinomycetes</taxon>
        <taxon>Micromonosporales</taxon>
        <taxon>Micromonosporaceae</taxon>
        <taxon>Micromonospora</taxon>
    </lineage>
</organism>
<proteinExistence type="predicted"/>